<keyword evidence="2" id="KW-0732">Signal</keyword>
<protein>
    <submittedName>
        <fullName evidence="3">Uncharacterized protein</fullName>
    </submittedName>
</protein>
<feature type="chain" id="PRO_5046939689" evidence="2">
    <location>
        <begin position="25"/>
        <end position="449"/>
    </location>
</feature>
<gene>
    <name evidence="3" type="ORF">NM961_07460</name>
</gene>
<sequence>MYTKFLSCKGLLAAALLFSAGAQAVMRPDPSFGSGGTAVADTAPTYYAVTPRLVELADRRLLVGSLLDTPVPTLVVARRLADGAADPAFGSAGVSSVVLGAGSWNFGQLVDLLPQADGGVLALVSWANNVPNGASTASTALIRLGPDGNPVPGFNGGAPLLLAGLQTIATRLLTYGGDVLVFAPVATESSPAVGFRAMRVRADGTPDPAFGSGGVLSVERAGAQASDWMILPGGGFQVLYSVLGSSGLSAVSNLWQRHRADGSLDTAFGSGGEQASPWPYSQLIDRLNALPGGLQLGVRGDCIKTVLNSYGQPVRELRFCAEGWNFRAQPLGDRLLVSGEQRTFTLPPPSDGTYLWLVDWSAAADVGFGNQPDRSWRPPDQPHDSFAVTADRDGRILLARRDAAGLRLFRYLDVRGVPSAAPVPALGPAGVGLVLLGLLLLARRRLMPV</sequence>
<comment type="caution">
    <text evidence="3">The sequence shown here is derived from an EMBL/GenBank/DDBJ whole genome shotgun (WGS) entry which is preliminary data.</text>
</comment>
<reference evidence="3" key="1">
    <citation type="submission" date="2022-07" db="EMBL/GenBank/DDBJ databases">
        <title>Tahibacter sp., a new gammaproteobacterium isolated from the silt sample collected at pig farm.</title>
        <authorList>
            <person name="Chen H."/>
        </authorList>
    </citation>
    <scope>NUCLEOTIDE SEQUENCE</scope>
    <source>
        <strain evidence="3">P2K</strain>
    </source>
</reference>
<proteinExistence type="predicted"/>
<organism evidence="3 4">
    <name type="scientific">Tahibacter harae</name>
    <dbReference type="NCBI Taxonomy" id="2963937"/>
    <lineage>
        <taxon>Bacteria</taxon>
        <taxon>Pseudomonadati</taxon>
        <taxon>Pseudomonadota</taxon>
        <taxon>Gammaproteobacteria</taxon>
        <taxon>Lysobacterales</taxon>
        <taxon>Rhodanobacteraceae</taxon>
        <taxon>Tahibacter</taxon>
    </lineage>
</organism>
<keyword evidence="4" id="KW-1185">Reference proteome</keyword>
<evidence type="ECO:0000313" key="4">
    <source>
        <dbReference type="Proteomes" id="UP001165498"/>
    </source>
</evidence>
<keyword evidence="1" id="KW-0812">Transmembrane</keyword>
<evidence type="ECO:0000313" key="3">
    <source>
        <dbReference type="EMBL" id="MCQ4164545.1"/>
    </source>
</evidence>
<dbReference type="Proteomes" id="UP001165498">
    <property type="component" value="Unassembled WGS sequence"/>
</dbReference>
<keyword evidence="1" id="KW-1133">Transmembrane helix</keyword>
<dbReference type="RefSeq" id="WP_255913337.1">
    <property type="nucleotide sequence ID" value="NZ_JANFQO010000005.1"/>
</dbReference>
<keyword evidence="1" id="KW-0472">Membrane</keyword>
<accession>A0ABT1QQK2</accession>
<name>A0ABT1QQK2_9GAMM</name>
<feature type="signal peptide" evidence="2">
    <location>
        <begin position="1"/>
        <end position="24"/>
    </location>
</feature>
<dbReference type="Gene3D" id="2.80.10.50">
    <property type="match status" value="1"/>
</dbReference>
<evidence type="ECO:0000256" key="1">
    <source>
        <dbReference type="SAM" id="Phobius"/>
    </source>
</evidence>
<evidence type="ECO:0000256" key="2">
    <source>
        <dbReference type="SAM" id="SignalP"/>
    </source>
</evidence>
<feature type="transmembrane region" description="Helical" evidence="1">
    <location>
        <begin position="425"/>
        <end position="442"/>
    </location>
</feature>
<dbReference type="EMBL" id="JANFQO010000005">
    <property type="protein sequence ID" value="MCQ4164545.1"/>
    <property type="molecule type" value="Genomic_DNA"/>
</dbReference>